<dbReference type="InterPro" id="IPR051620">
    <property type="entry name" value="ORF904-like_C"/>
</dbReference>
<evidence type="ECO:0000256" key="3">
    <source>
        <dbReference type="ARBA" id="ARBA00022840"/>
    </source>
</evidence>
<dbReference type="PROSITE" id="PS51206">
    <property type="entry name" value="SF3_HELICASE_1"/>
    <property type="match status" value="1"/>
</dbReference>
<dbReference type="InterPro" id="IPR045455">
    <property type="entry name" value="NrS-1_pol-like_helicase"/>
</dbReference>
<dbReference type="EMBL" id="JAOWKW010000001">
    <property type="protein sequence ID" value="MCV2877595.1"/>
    <property type="molecule type" value="Genomic_DNA"/>
</dbReference>
<dbReference type="SUPFAM" id="SSF52540">
    <property type="entry name" value="P-loop containing nucleoside triphosphate hydrolases"/>
    <property type="match status" value="1"/>
</dbReference>
<dbReference type="PANTHER" id="PTHR35372">
    <property type="entry name" value="ATP BINDING PROTEIN-RELATED"/>
    <property type="match status" value="1"/>
</dbReference>
<dbReference type="NCBIfam" id="TIGR01613">
    <property type="entry name" value="primase_Cterm"/>
    <property type="match status" value="1"/>
</dbReference>
<dbReference type="Gene3D" id="3.40.50.300">
    <property type="entry name" value="P-loop containing nucleotide triphosphate hydrolases"/>
    <property type="match status" value="1"/>
</dbReference>
<dbReference type="InterPro" id="IPR014015">
    <property type="entry name" value="Helicase_SF3_DNA-vir"/>
</dbReference>
<feature type="compositionally biased region" description="Basic and acidic residues" evidence="4">
    <location>
        <begin position="22"/>
        <end position="35"/>
    </location>
</feature>
<dbReference type="InterPro" id="IPR027417">
    <property type="entry name" value="P-loop_NTPase"/>
</dbReference>
<dbReference type="PANTHER" id="PTHR35372:SF2">
    <property type="entry name" value="SF3 HELICASE DOMAIN-CONTAINING PROTEIN"/>
    <property type="match status" value="1"/>
</dbReference>
<sequence length="603" mass="67293">MSDGLENVRSVMAQAEDVDLPDDLRTEPDADRDSEIPPAPPVSGDADPPVAQACAAFPLNDYGNGQRFITHFGQDVMWVPRVGWFTWTGRVWRKDADEIEVRKYSQRISGLIEAEIPWLTLDQRQMDLLAQEDSLRAARRDLDGKANDPDAPDAEASGQIDKIEAKLRSIDGIKKTLASKRREHRSFARSSGNKARIDATLTEGGIGMAVHIDDLDAAPLDVNTESGVLRFSRVDCREDGGGIVSDVRLVEHDRADRFTKMMPVIYDPDAKAPRFDKFLRQIQPDAEMRAFLQRWLGMSMTSILVQKLAFFYGSGANGKSVLVDLIARIMGDYSATAKIESLTGKNKRGGSDATPDLVPLIGARMVRASEPEEGERFQEGLIKELTGGEPILVRALHSDFVEVRPQFKLTISGNHKPEIRGTDDGIWRRVMLVPFDVQIPEAERDPNLGRKLFEQERSGILNWLTEGLLAYLEGGLQEPAAVLNATREFREESDPVGAFLEACCVVSGEPYDTVSARDLGEAFNVWLDDRGEGQWQPRTISLKLKDKSKRWKSPTTGKGFTQRKSSTMSYDGVRFNDVFGKRFREAPRDSQGRVLRARVEDEA</sequence>
<name>A0ABT2ZV15_9RHOB</name>
<keyword evidence="2" id="KW-0378">Hydrolase</keyword>
<evidence type="ECO:0000313" key="6">
    <source>
        <dbReference type="EMBL" id="MCV2877595.1"/>
    </source>
</evidence>
<evidence type="ECO:0000256" key="1">
    <source>
        <dbReference type="ARBA" id="ARBA00022741"/>
    </source>
</evidence>
<evidence type="ECO:0000256" key="2">
    <source>
        <dbReference type="ARBA" id="ARBA00022801"/>
    </source>
</evidence>
<dbReference type="Pfam" id="PF19263">
    <property type="entry name" value="DUF5906"/>
    <property type="match status" value="1"/>
</dbReference>
<reference evidence="6 7" key="1">
    <citation type="submission" date="2022-10" db="EMBL/GenBank/DDBJ databases">
        <title>Sinirhodobacter sp. nov., isolated from ocean surface sediments.</title>
        <authorList>
            <person name="He W."/>
            <person name="Wang L."/>
            <person name="Zhang D.-F."/>
        </authorList>
    </citation>
    <scope>NUCLEOTIDE SEQUENCE [LARGE SCALE GENOMIC DNA]</scope>
    <source>
        <strain evidence="6 7">WL0115</strain>
    </source>
</reference>
<protein>
    <submittedName>
        <fullName evidence="6">Phage/plasmid primase, P4 family</fullName>
    </submittedName>
</protein>
<dbReference type="InterPro" id="IPR014818">
    <property type="entry name" value="Phage/plasmid_primase_P4_C"/>
</dbReference>
<gene>
    <name evidence="6" type="ORF">OE699_01915</name>
</gene>
<accession>A0ABT2ZV15</accession>
<evidence type="ECO:0000313" key="7">
    <source>
        <dbReference type="Proteomes" id="UP001526166"/>
    </source>
</evidence>
<dbReference type="Proteomes" id="UP001526166">
    <property type="component" value="Unassembled WGS sequence"/>
</dbReference>
<feature type="domain" description="SF3 helicase" evidence="5">
    <location>
        <begin position="287"/>
        <end position="448"/>
    </location>
</feature>
<comment type="caution">
    <text evidence="6">The sequence shown here is derived from an EMBL/GenBank/DDBJ whole genome shotgun (WGS) entry which is preliminary data.</text>
</comment>
<keyword evidence="3" id="KW-0067">ATP-binding</keyword>
<evidence type="ECO:0000259" key="5">
    <source>
        <dbReference type="PROSITE" id="PS51206"/>
    </source>
</evidence>
<dbReference type="SMART" id="SM00885">
    <property type="entry name" value="D5_N"/>
    <property type="match status" value="1"/>
</dbReference>
<evidence type="ECO:0000256" key="4">
    <source>
        <dbReference type="SAM" id="MobiDB-lite"/>
    </source>
</evidence>
<dbReference type="RefSeq" id="WP_263846880.1">
    <property type="nucleotide sequence ID" value="NZ_JAOWKW010000001.1"/>
</dbReference>
<keyword evidence="1" id="KW-0547">Nucleotide-binding</keyword>
<dbReference type="InterPro" id="IPR006500">
    <property type="entry name" value="Helicase_put_C_phage/plasmid"/>
</dbReference>
<organism evidence="6 7">
    <name type="scientific">Sedimentimonas flavescens</name>
    <dbReference type="NCBI Taxonomy" id="2851012"/>
    <lineage>
        <taxon>Bacteria</taxon>
        <taxon>Pseudomonadati</taxon>
        <taxon>Pseudomonadota</taxon>
        <taxon>Alphaproteobacteria</taxon>
        <taxon>Rhodobacterales</taxon>
        <taxon>Rhodobacter group</taxon>
        <taxon>Sedimentimonas</taxon>
    </lineage>
</organism>
<keyword evidence="7" id="KW-1185">Reference proteome</keyword>
<feature type="region of interest" description="Disordered" evidence="4">
    <location>
        <begin position="1"/>
        <end position="50"/>
    </location>
</feature>
<proteinExistence type="predicted"/>
<dbReference type="Pfam" id="PF08706">
    <property type="entry name" value="D5_N"/>
    <property type="match status" value="1"/>
</dbReference>